<dbReference type="Proteomes" id="UP000789920">
    <property type="component" value="Unassembled WGS sequence"/>
</dbReference>
<organism evidence="1 2">
    <name type="scientific">Racocetra persica</name>
    <dbReference type="NCBI Taxonomy" id="160502"/>
    <lineage>
        <taxon>Eukaryota</taxon>
        <taxon>Fungi</taxon>
        <taxon>Fungi incertae sedis</taxon>
        <taxon>Mucoromycota</taxon>
        <taxon>Glomeromycotina</taxon>
        <taxon>Glomeromycetes</taxon>
        <taxon>Diversisporales</taxon>
        <taxon>Gigasporaceae</taxon>
        <taxon>Racocetra</taxon>
    </lineage>
</organism>
<evidence type="ECO:0000313" key="1">
    <source>
        <dbReference type="EMBL" id="CAG8830369.1"/>
    </source>
</evidence>
<reference evidence="1" key="1">
    <citation type="submission" date="2021-06" db="EMBL/GenBank/DDBJ databases">
        <authorList>
            <person name="Kallberg Y."/>
            <person name="Tangrot J."/>
            <person name="Rosling A."/>
        </authorList>
    </citation>
    <scope>NUCLEOTIDE SEQUENCE</scope>
    <source>
        <strain evidence="1">MA461A</strain>
    </source>
</reference>
<keyword evidence="2" id="KW-1185">Reference proteome</keyword>
<name>A0ACA9S7M3_9GLOM</name>
<proteinExistence type="predicted"/>
<accession>A0ACA9S7M3</accession>
<comment type="caution">
    <text evidence="1">The sequence shown here is derived from an EMBL/GenBank/DDBJ whole genome shotgun (WGS) entry which is preliminary data.</text>
</comment>
<dbReference type="EMBL" id="CAJVQC010099013">
    <property type="protein sequence ID" value="CAG8830369.1"/>
    <property type="molecule type" value="Genomic_DNA"/>
</dbReference>
<protein>
    <submittedName>
        <fullName evidence="1">12611_t:CDS:1</fullName>
    </submittedName>
</protein>
<gene>
    <name evidence="1" type="ORF">RPERSI_LOCUS27789</name>
</gene>
<evidence type="ECO:0000313" key="2">
    <source>
        <dbReference type="Proteomes" id="UP000789920"/>
    </source>
</evidence>
<sequence length="152" mass="16894">MTDFTAIFQPFLDLFNQGQVQAILLAWLPTKIGPYLSGIMAVDMFVTTVIASGLTVLCAALYAISQSLLTGSCWNGNLVTVQIEYYVTGTYGDQYTSTFYEALSWLISKQTKKLDKGSFIVQPTNDLISQEDEEDECAPPSFNILPEKNQRI</sequence>
<feature type="non-terminal residue" evidence="1">
    <location>
        <position position="152"/>
    </location>
</feature>